<dbReference type="InterPro" id="IPR016923">
    <property type="entry name" value="UCP029509"/>
</dbReference>
<dbReference type="Proteomes" id="UP000194857">
    <property type="component" value="Unassembled WGS sequence"/>
</dbReference>
<dbReference type="eggNOG" id="COG4244">
    <property type="taxonomic scope" value="Bacteria"/>
</dbReference>
<evidence type="ECO:0000313" key="4">
    <source>
        <dbReference type="EMBL" id="MZZ17143.1"/>
    </source>
</evidence>
<keyword evidence="1" id="KW-0472">Membrane</keyword>
<dbReference type="EMBL" id="CVVU01000003">
    <property type="protein sequence ID" value="CRN85942.1"/>
    <property type="molecule type" value="Genomic_DNA"/>
</dbReference>
<evidence type="ECO:0000313" key="9">
    <source>
        <dbReference type="Proteomes" id="UP000284767"/>
    </source>
</evidence>
<dbReference type="Proteomes" id="UP000045039">
    <property type="component" value="Unassembled WGS sequence"/>
</dbReference>
<dbReference type="Proteomes" id="UP000644192">
    <property type="component" value="Unassembled WGS sequence"/>
</dbReference>
<evidence type="ECO:0000313" key="6">
    <source>
        <dbReference type="EMBL" id="RPM02444.1"/>
    </source>
</evidence>
<evidence type="ECO:0000313" key="3">
    <source>
        <dbReference type="EMBL" id="MUI37451.1"/>
    </source>
</evidence>
<reference evidence="5 8" key="3">
    <citation type="submission" date="2017-05" db="EMBL/GenBank/DDBJ databases">
        <authorList>
            <person name="Song R."/>
            <person name="Chenine A.L."/>
            <person name="Ruprecht R.M."/>
        </authorList>
    </citation>
    <scope>NUCLEOTIDE SEQUENCE [LARGE SCALE GENOMIC DNA]</scope>
    <source>
        <strain evidence="5 8">S567_C10_BS</strain>
    </source>
</reference>
<dbReference type="EMBL" id="WXZT01000041">
    <property type="protein sequence ID" value="MZZ17143.1"/>
    <property type="molecule type" value="Genomic_DNA"/>
</dbReference>
<evidence type="ECO:0000313" key="5">
    <source>
        <dbReference type="EMBL" id="OTI55220.1"/>
    </source>
</evidence>
<name>A0A072ZNK1_PSEAI</name>
<reference evidence="4" key="7">
    <citation type="submission" date="2020-01" db="EMBL/GenBank/DDBJ databases">
        <title>Bacteria Cultured from War Wounds Associated with the Conflict in Eastern Ukraine.</title>
        <authorList>
            <person name="Snesrud E."/>
            <person name="Galac M.R."/>
            <person name="Mc Gann P."/>
            <person name="Valentine K."/>
            <person name="Viacheslav K."/>
        </authorList>
    </citation>
    <scope>NUCLEOTIDE SEQUENCE</scope>
    <source>
        <strain evidence="4">VNMU148</strain>
    </source>
</reference>
<gene>
    <name evidence="5" type="ORF">CAZ10_34415</name>
    <name evidence="3" type="ORF">GNQ48_20795</name>
    <name evidence="4" type="ORF">GUL26_33270</name>
    <name evidence="6" type="ORF">IPC1295_33030</name>
    <name evidence="2" type="ORF">PAERUG_P19_London_7_VIM_2_05_10_00069</name>
</gene>
<feature type="transmembrane region" description="Helical" evidence="1">
    <location>
        <begin position="49"/>
        <end position="71"/>
    </location>
</feature>
<feature type="transmembrane region" description="Helical" evidence="1">
    <location>
        <begin position="83"/>
        <end position="101"/>
    </location>
</feature>
<reference evidence="2" key="1">
    <citation type="submission" date="2015-06" db="EMBL/GenBank/DDBJ databases">
        <authorList>
            <person name="Radhakrishnan R."/>
            <person name="Underwood A."/>
            <person name="Al-Shahib A."/>
        </authorList>
    </citation>
    <scope>NUCLEOTIDE SEQUENCE</scope>
    <source>
        <strain evidence="2">P19_London_7_VIM_2_05_10</strain>
    </source>
</reference>
<reference evidence="7" key="2">
    <citation type="submission" date="2015-06" db="EMBL/GenBank/DDBJ databases">
        <authorList>
            <person name="Radhakrishnan Rajesh"/>
            <person name="Underwood Anthony"/>
            <person name="Al-Shahib Ali"/>
        </authorList>
    </citation>
    <scope>NUCLEOTIDE SEQUENCE [LARGE SCALE GENOMIC DNA]</scope>
    <source>
        <strain evidence="7">P19_London_7_VIM_2_05_10</strain>
    </source>
</reference>
<dbReference type="Proteomes" id="UP000284767">
    <property type="component" value="Unassembled WGS sequence"/>
</dbReference>
<evidence type="ECO:0000256" key="1">
    <source>
        <dbReference type="SAM" id="Phobius"/>
    </source>
</evidence>
<protein>
    <recommendedName>
        <fullName evidence="11">DUF2231 domain-containing protein</fullName>
    </recommendedName>
</protein>
<sequence length="141" mass="15157">MATALRFRPLDAFYNVLNPVPFGFFVAALVFDATYFATAEVMWGKSAAWLISLGLLFAILPCVVDLCRVWLLRRAAVVAAARVSSLLKFAGIVLAIFNAFVHSRDAYAVMPAGLWLSIATVLLLALGEALLAVSAEEVAHG</sequence>
<dbReference type="EMBL" id="NSNE01000040">
    <property type="protein sequence ID" value="RPM02444.1"/>
    <property type="molecule type" value="Genomic_DNA"/>
</dbReference>
<comment type="caution">
    <text evidence="5">The sequence shown here is derived from an EMBL/GenBank/DDBJ whole genome shotgun (WGS) entry which is preliminary data.</text>
</comment>
<evidence type="ECO:0000313" key="2">
    <source>
        <dbReference type="EMBL" id="CRN85942.1"/>
    </source>
</evidence>
<evidence type="ECO:0000313" key="8">
    <source>
        <dbReference type="Proteomes" id="UP000194857"/>
    </source>
</evidence>
<evidence type="ECO:0000313" key="7">
    <source>
        <dbReference type="Proteomes" id="UP000045039"/>
    </source>
</evidence>
<evidence type="ECO:0008006" key="11">
    <source>
        <dbReference type="Google" id="ProtNLM"/>
    </source>
</evidence>
<dbReference type="Proteomes" id="UP000433532">
    <property type="component" value="Unassembled WGS sequence"/>
</dbReference>
<reference evidence="6 9" key="5">
    <citation type="submission" date="2019-01" db="EMBL/GenBank/DDBJ databases">
        <title>The Pseudomonas aeruginosa pan-genome provides new insights on its population structure, horizontal gene transfer and pathogenicity.</title>
        <authorList>
            <person name="Freschi L."/>
            <person name="Vincent A.T."/>
            <person name="Jeukens J."/>
            <person name="Emond-Rheault J.-G."/>
            <person name="Kukavica-Ibrulj I."/>
            <person name="Dupont M.-J."/>
            <person name="Charette S.J."/>
            <person name="Boyle B."/>
            <person name="Levesque R.C."/>
        </authorList>
    </citation>
    <scope>NUCLEOTIDE SEQUENCE [LARGE SCALE GENOMIC DNA]</scope>
    <source>
        <strain evidence="6 9">PA-W36</strain>
    </source>
</reference>
<dbReference type="EMBL" id="WOAD01000019">
    <property type="protein sequence ID" value="MUI37451.1"/>
    <property type="molecule type" value="Genomic_DNA"/>
</dbReference>
<dbReference type="RefSeq" id="WP_003111287.1">
    <property type="nucleotide sequence ID" value="NZ_AP014651.1"/>
</dbReference>
<dbReference type="AlphaFoldDB" id="A0A072ZNK1"/>
<accession>A0A072ZNK1</accession>
<dbReference type="PIRSF" id="PIRSF029509">
    <property type="entry name" value="UCP029509"/>
    <property type="match status" value="1"/>
</dbReference>
<reference evidence="6 9" key="4">
    <citation type="submission" date="2017-08" db="EMBL/GenBank/DDBJ databases">
        <authorList>
            <person name="Feschi L."/>
            <person name="Jeukens J."/>
            <person name="Emond-Rheault J.-G."/>
            <person name="Kukavica-Ibrulj I."/>
            <person name="Boyle B."/>
            <person name="Levesque R.C."/>
        </authorList>
    </citation>
    <scope>NUCLEOTIDE SEQUENCE [LARGE SCALE GENOMIC DNA]</scope>
    <source>
        <strain evidence="6 9">PA-W36</strain>
    </source>
</reference>
<evidence type="ECO:0000313" key="10">
    <source>
        <dbReference type="Proteomes" id="UP000433532"/>
    </source>
</evidence>
<reference evidence="3 10" key="6">
    <citation type="submission" date="2019-11" db="EMBL/GenBank/DDBJ databases">
        <title>Genomes of ocular Pseudomonas aeruginosa isolates.</title>
        <authorList>
            <person name="Khan M."/>
            <person name="Rice S.A."/>
            <person name="Willcox M.D.P."/>
            <person name="Stapleton F."/>
        </authorList>
    </citation>
    <scope>NUCLEOTIDE SEQUENCE [LARGE SCALE GENOMIC DNA]</scope>
    <source>
        <strain evidence="3 10">PA221</strain>
    </source>
</reference>
<dbReference type="EMBL" id="NFFZ01000031">
    <property type="protein sequence ID" value="OTI55220.1"/>
    <property type="molecule type" value="Genomic_DNA"/>
</dbReference>
<organism evidence="5 8">
    <name type="scientific">Pseudomonas aeruginosa</name>
    <dbReference type="NCBI Taxonomy" id="287"/>
    <lineage>
        <taxon>Bacteria</taxon>
        <taxon>Pseudomonadati</taxon>
        <taxon>Pseudomonadota</taxon>
        <taxon>Gammaproteobacteria</taxon>
        <taxon>Pseudomonadales</taxon>
        <taxon>Pseudomonadaceae</taxon>
        <taxon>Pseudomonas</taxon>
    </lineage>
</organism>
<keyword evidence="1" id="KW-0812">Transmembrane</keyword>
<feature type="transmembrane region" description="Helical" evidence="1">
    <location>
        <begin position="12"/>
        <end position="37"/>
    </location>
</feature>
<proteinExistence type="predicted"/>
<keyword evidence="1" id="KW-1133">Transmembrane helix</keyword>
<feature type="transmembrane region" description="Helical" evidence="1">
    <location>
        <begin position="113"/>
        <end position="133"/>
    </location>
</feature>